<evidence type="ECO:0000313" key="2">
    <source>
        <dbReference type="EMBL" id="SIT69353.1"/>
    </source>
</evidence>
<dbReference type="Pfam" id="PF13098">
    <property type="entry name" value="Thioredoxin_2"/>
    <property type="match status" value="1"/>
</dbReference>
<name>A0A1R3W0L3_9GAMM</name>
<keyword evidence="3" id="KW-1185">Reference proteome</keyword>
<reference evidence="2 3" key="1">
    <citation type="submission" date="2017-01" db="EMBL/GenBank/DDBJ databases">
        <authorList>
            <person name="Mah S.A."/>
            <person name="Swanson W.J."/>
            <person name="Moy G.W."/>
            <person name="Vacquier V.D."/>
        </authorList>
    </citation>
    <scope>NUCLEOTIDE SEQUENCE [LARGE SCALE GENOMIC DNA]</scope>
    <source>
        <strain evidence="2 3">M9</strain>
    </source>
</reference>
<accession>A0A1R3W0L3</accession>
<organism evidence="2 3">
    <name type="scientific">Ectothiorhodosinus mongolicus</name>
    <dbReference type="NCBI Taxonomy" id="233100"/>
    <lineage>
        <taxon>Bacteria</taxon>
        <taxon>Pseudomonadati</taxon>
        <taxon>Pseudomonadota</taxon>
        <taxon>Gammaproteobacteria</taxon>
        <taxon>Chromatiales</taxon>
        <taxon>Ectothiorhodospiraceae</taxon>
        <taxon>Ectothiorhodosinus</taxon>
    </lineage>
</organism>
<feature type="domain" description="Thioredoxin-like fold" evidence="1">
    <location>
        <begin position="62"/>
        <end position="159"/>
    </location>
</feature>
<dbReference type="STRING" id="233100.SAMN05216526_1063"/>
<sequence length="353" mass="40070">MNSILTPMTKTLSGWGVCLLATLFLVAMTPAEARERIEYPEWFVQGFYDLRGDLEAAGDRGKQGIALFFSAETCLHCVAMARRTFQDETVVERFAAQFDVMAIDVFSDVDITDLSGELIRARELSERERATFTPTLLFINQQGERMLRHVGFADPERMHLILDFLASDSWQSMSLREFAALEQPPRPSPASPHALVPQFQQAPADLNAQRRANPKPAVVLFNRDDCEECRRLSQLILQHPEVQAELQGFYTLELNSDALGQVVLPDGQHGSAQSLAAALDLTHRPGLVFFAEDGSEAFRMDSTWLIDHDGHLPSETRDDHLQSFLARLDYVRSGAYRDWPQYQRWRAQRDRND</sequence>
<dbReference type="AlphaFoldDB" id="A0A1R3W0L3"/>
<dbReference type="RefSeq" id="WP_076755473.1">
    <property type="nucleotide sequence ID" value="NZ_CP023018.1"/>
</dbReference>
<protein>
    <submittedName>
        <fullName evidence="2">Thioredoxin-related protein</fullName>
    </submittedName>
</protein>
<gene>
    <name evidence="2" type="ORF">SAMN05216526_1063</name>
</gene>
<proteinExistence type="predicted"/>
<dbReference type="SUPFAM" id="SSF52833">
    <property type="entry name" value="Thioredoxin-like"/>
    <property type="match status" value="2"/>
</dbReference>
<evidence type="ECO:0000259" key="1">
    <source>
        <dbReference type="Pfam" id="PF13098"/>
    </source>
</evidence>
<dbReference type="InterPro" id="IPR036249">
    <property type="entry name" value="Thioredoxin-like_sf"/>
</dbReference>
<dbReference type="InterPro" id="IPR012336">
    <property type="entry name" value="Thioredoxin-like_fold"/>
</dbReference>
<evidence type="ECO:0000313" key="3">
    <source>
        <dbReference type="Proteomes" id="UP000223759"/>
    </source>
</evidence>
<dbReference type="EMBL" id="FTPK01000002">
    <property type="protein sequence ID" value="SIT69353.1"/>
    <property type="molecule type" value="Genomic_DNA"/>
</dbReference>
<dbReference type="Gene3D" id="3.40.30.10">
    <property type="entry name" value="Glutaredoxin"/>
    <property type="match status" value="2"/>
</dbReference>
<dbReference type="Proteomes" id="UP000223759">
    <property type="component" value="Unassembled WGS sequence"/>
</dbReference>
<dbReference type="OrthoDB" id="9791630at2"/>